<evidence type="ECO:0000313" key="1">
    <source>
        <dbReference type="EMBL" id="SHJ87059.1"/>
    </source>
</evidence>
<dbReference type="EMBL" id="FQZV01000048">
    <property type="protein sequence ID" value="SHJ87059.1"/>
    <property type="molecule type" value="Genomic_DNA"/>
</dbReference>
<evidence type="ECO:0008006" key="3">
    <source>
        <dbReference type="Google" id="ProtNLM"/>
    </source>
</evidence>
<dbReference type="OrthoDB" id="1911052at2"/>
<dbReference type="AlphaFoldDB" id="A0A1M6MUL3"/>
<protein>
    <recommendedName>
        <fullName evidence="3">Transposase</fullName>
    </recommendedName>
</protein>
<gene>
    <name evidence="1" type="ORF">SAMN02745975_03100</name>
</gene>
<evidence type="ECO:0000313" key="2">
    <source>
        <dbReference type="Proteomes" id="UP000184536"/>
    </source>
</evidence>
<organism evidence="1 2">
    <name type="scientific">Geosporobacter subterraneus DSM 17957</name>
    <dbReference type="NCBI Taxonomy" id="1121919"/>
    <lineage>
        <taxon>Bacteria</taxon>
        <taxon>Bacillati</taxon>
        <taxon>Bacillota</taxon>
        <taxon>Clostridia</taxon>
        <taxon>Peptostreptococcales</taxon>
        <taxon>Thermotaleaceae</taxon>
        <taxon>Geosporobacter</taxon>
    </lineage>
</organism>
<keyword evidence="2" id="KW-1185">Reference proteome</keyword>
<sequence>MNPTSLELWRKRFDDQKASGLNVSEWCEKNNFTKYAYYYWKKRVEIANQDETETNKTVVFAEINPSPEPVNNTSAQLQIIWHDLKISITSADRAKLAAEFISHLQKLC</sequence>
<proteinExistence type="predicted"/>
<reference evidence="2" key="1">
    <citation type="submission" date="2016-11" db="EMBL/GenBank/DDBJ databases">
        <authorList>
            <person name="Varghese N."/>
            <person name="Submissions S."/>
        </authorList>
    </citation>
    <scope>NUCLEOTIDE SEQUENCE [LARGE SCALE GENOMIC DNA]</scope>
    <source>
        <strain evidence="2">DSM 17957</strain>
    </source>
</reference>
<dbReference type="STRING" id="1121919.SAMN02745975_03100"/>
<accession>A0A1M6MUL3</accession>
<name>A0A1M6MUL3_9FIRM</name>
<dbReference type="Proteomes" id="UP000184536">
    <property type="component" value="Unassembled WGS sequence"/>
</dbReference>
<dbReference type="RefSeq" id="WP_110942139.1">
    <property type="nucleotide sequence ID" value="NZ_FQZV01000048.1"/>
</dbReference>
<dbReference type="NCBIfam" id="NF047593">
    <property type="entry name" value="IS66_ISAeme5_TnpA"/>
    <property type="match status" value="1"/>
</dbReference>